<dbReference type="PRINTS" id="PR00032">
    <property type="entry name" value="HTHARAC"/>
</dbReference>
<keyword evidence="2" id="KW-0238">DNA-binding</keyword>
<evidence type="ECO:0000313" key="5">
    <source>
        <dbReference type="EMBL" id="PIO45531.1"/>
    </source>
</evidence>
<dbReference type="Proteomes" id="UP000232163">
    <property type="component" value="Unassembled WGS sequence"/>
</dbReference>
<comment type="caution">
    <text evidence="5">The sequence shown here is derived from an EMBL/GenBank/DDBJ whole genome shotgun (WGS) entry which is preliminary data.</text>
</comment>
<gene>
    <name evidence="5" type="ORF">B5P45_07235</name>
</gene>
<dbReference type="SUPFAM" id="SSF52317">
    <property type="entry name" value="Class I glutamine amidotransferase-like"/>
    <property type="match status" value="1"/>
</dbReference>
<dbReference type="GO" id="GO:0003700">
    <property type="term" value="F:DNA-binding transcription factor activity"/>
    <property type="evidence" value="ECO:0007669"/>
    <property type="project" value="InterPro"/>
</dbReference>
<dbReference type="EMBL" id="MZMT01000018">
    <property type="protein sequence ID" value="PIO45531.1"/>
    <property type="molecule type" value="Genomic_DNA"/>
</dbReference>
<protein>
    <submittedName>
        <fullName evidence="5">AraC family transcriptional regulator</fullName>
    </submittedName>
</protein>
<organism evidence="5 6">
    <name type="scientific">Phyllobacterium zundukense</name>
    <dbReference type="NCBI Taxonomy" id="1867719"/>
    <lineage>
        <taxon>Bacteria</taxon>
        <taxon>Pseudomonadati</taxon>
        <taxon>Pseudomonadota</taxon>
        <taxon>Alphaproteobacteria</taxon>
        <taxon>Hyphomicrobiales</taxon>
        <taxon>Phyllobacteriaceae</taxon>
        <taxon>Phyllobacterium</taxon>
    </lineage>
</organism>
<proteinExistence type="predicted"/>
<sequence>MTIVNRLFSLYLLPDFSLQAFSSAIEALRLANEVIGSDVYLWRVASDDGHPVHSNCGVVVSADTSLADERILIGKSGPPSVAVVVGGGRPPQRYRALHTWLRECRAQKLGLAGIASGIFAFAQTGLANGRRCAVHWEQFPSFLEVFPSVEAVQTAYEIDGDLYSCSGGEAAFDMFLRIIDRDHEISIAGRVCEKAIASRIREPGERQRIPLQTRFGINNDALLKIVEKMEAAIAEPVPLERLAAFSGLSRRHIERLFLHELGCSPARYYRGLRLERAHLLILNSALPMVDIAIACGFVSASHFSRSYRESYGRTPQQERFAAAERRNASKQQLGRFRPAPLRADLPQVSH</sequence>
<dbReference type="PROSITE" id="PS00041">
    <property type="entry name" value="HTH_ARAC_FAMILY_1"/>
    <property type="match status" value="1"/>
</dbReference>
<keyword evidence="3" id="KW-0804">Transcription</keyword>
<name>A0A2N9W1B3_9HYPH</name>
<reference evidence="5 6" key="1">
    <citation type="journal article" date="2017" name="Int J Environ Stud">
        <title>Does the Miocene-Pliocene relict legume Oxytropis triphylla form nitrogen-fixing nodules with a combination of bacterial strains?</title>
        <authorList>
            <person name="Safronova V."/>
            <person name="Belimov A."/>
            <person name="Sazanova A."/>
            <person name="Kuznetsova I."/>
            <person name="Popova J."/>
            <person name="Andronov E."/>
            <person name="Verkhozina A."/>
            <person name="Tikhonovich I."/>
        </authorList>
    </citation>
    <scope>NUCLEOTIDE SEQUENCE [LARGE SCALE GENOMIC DNA]</scope>
    <source>
        <strain evidence="5 6">Tri-38</strain>
    </source>
</reference>
<dbReference type="CDD" id="cd03136">
    <property type="entry name" value="GATase1_AraC_ArgR_like"/>
    <property type="match status" value="1"/>
</dbReference>
<dbReference type="InterPro" id="IPR018062">
    <property type="entry name" value="HTH_AraC-typ_CS"/>
</dbReference>
<dbReference type="InterPro" id="IPR009057">
    <property type="entry name" value="Homeodomain-like_sf"/>
</dbReference>
<dbReference type="InterPro" id="IPR029062">
    <property type="entry name" value="Class_I_gatase-like"/>
</dbReference>
<dbReference type="Pfam" id="PF12833">
    <property type="entry name" value="HTH_18"/>
    <property type="match status" value="1"/>
</dbReference>
<dbReference type="InterPro" id="IPR020449">
    <property type="entry name" value="Tscrpt_reg_AraC-type_HTH"/>
</dbReference>
<dbReference type="GO" id="GO:0043565">
    <property type="term" value="F:sequence-specific DNA binding"/>
    <property type="evidence" value="ECO:0007669"/>
    <property type="project" value="InterPro"/>
</dbReference>
<keyword evidence="1" id="KW-0805">Transcription regulation</keyword>
<evidence type="ECO:0000259" key="4">
    <source>
        <dbReference type="PROSITE" id="PS01124"/>
    </source>
</evidence>
<dbReference type="AlphaFoldDB" id="A0A2N9W1B3"/>
<evidence type="ECO:0000313" key="6">
    <source>
        <dbReference type="Proteomes" id="UP000232163"/>
    </source>
</evidence>
<evidence type="ECO:0000256" key="1">
    <source>
        <dbReference type="ARBA" id="ARBA00023015"/>
    </source>
</evidence>
<dbReference type="InterPro" id="IPR018060">
    <property type="entry name" value="HTH_AraC"/>
</dbReference>
<dbReference type="PANTHER" id="PTHR46796">
    <property type="entry name" value="HTH-TYPE TRANSCRIPTIONAL ACTIVATOR RHAS-RELATED"/>
    <property type="match status" value="1"/>
</dbReference>
<dbReference type="SMART" id="SM00342">
    <property type="entry name" value="HTH_ARAC"/>
    <property type="match status" value="1"/>
</dbReference>
<dbReference type="SUPFAM" id="SSF46689">
    <property type="entry name" value="Homeodomain-like"/>
    <property type="match status" value="2"/>
</dbReference>
<dbReference type="Pfam" id="PF01965">
    <property type="entry name" value="DJ-1_PfpI"/>
    <property type="match status" value="1"/>
</dbReference>
<dbReference type="PANTHER" id="PTHR46796:SF6">
    <property type="entry name" value="ARAC SUBFAMILY"/>
    <property type="match status" value="1"/>
</dbReference>
<dbReference type="InterPro" id="IPR050204">
    <property type="entry name" value="AraC_XylS_family_regulators"/>
</dbReference>
<dbReference type="InterPro" id="IPR002818">
    <property type="entry name" value="DJ-1/PfpI"/>
</dbReference>
<feature type="domain" description="HTH araC/xylS-type" evidence="4">
    <location>
        <begin position="223"/>
        <end position="321"/>
    </location>
</feature>
<dbReference type="RefSeq" id="WP_100003259.1">
    <property type="nucleotide sequence ID" value="NZ_CP017943.1"/>
</dbReference>
<dbReference type="Gene3D" id="3.40.50.880">
    <property type="match status" value="1"/>
</dbReference>
<accession>A0A2N9W1B3</accession>
<evidence type="ECO:0000256" key="3">
    <source>
        <dbReference type="ARBA" id="ARBA00023163"/>
    </source>
</evidence>
<keyword evidence="6" id="KW-1185">Reference proteome</keyword>
<dbReference type="Gene3D" id="1.10.10.60">
    <property type="entry name" value="Homeodomain-like"/>
    <property type="match status" value="1"/>
</dbReference>
<evidence type="ECO:0000256" key="2">
    <source>
        <dbReference type="ARBA" id="ARBA00023125"/>
    </source>
</evidence>
<dbReference type="PROSITE" id="PS01124">
    <property type="entry name" value="HTH_ARAC_FAMILY_2"/>
    <property type="match status" value="1"/>
</dbReference>
<dbReference type="OrthoDB" id="9793400at2"/>